<organism evidence="1 2">
    <name type="scientific">Prosthecobacter fluviatilis</name>
    <dbReference type="NCBI Taxonomy" id="445931"/>
    <lineage>
        <taxon>Bacteria</taxon>
        <taxon>Pseudomonadati</taxon>
        <taxon>Verrucomicrobiota</taxon>
        <taxon>Verrucomicrobiia</taxon>
        <taxon>Verrucomicrobiales</taxon>
        <taxon>Verrucomicrobiaceae</taxon>
        <taxon>Prosthecobacter</taxon>
    </lineage>
</organism>
<comment type="caution">
    <text evidence="1">The sequence shown here is derived from an EMBL/GenBank/DDBJ whole genome shotgun (WGS) entry which is preliminary data.</text>
</comment>
<evidence type="ECO:0000313" key="2">
    <source>
        <dbReference type="Proteomes" id="UP001596052"/>
    </source>
</evidence>
<sequence length="147" mass="16309">MPTNGKLQIFVDAAQSCAMQMLGNATYIQAEMPSLTLPEGMREQLGTLCDRLTATKHDVISELFELSQASESSTPTAEIKMRVARITQWLWETMLEMNEVVQSLQTASEADTQFFGSWLLVVESAPHILEPFNRTSEAADALLLSEP</sequence>
<accession>A0ABW0KTB3</accession>
<dbReference type="Proteomes" id="UP001596052">
    <property type="component" value="Unassembled WGS sequence"/>
</dbReference>
<gene>
    <name evidence="1" type="ORF">ACFQDI_14030</name>
</gene>
<proteinExistence type="predicted"/>
<reference evidence="2" key="1">
    <citation type="journal article" date="2019" name="Int. J. Syst. Evol. Microbiol.">
        <title>The Global Catalogue of Microorganisms (GCM) 10K type strain sequencing project: providing services to taxonomists for standard genome sequencing and annotation.</title>
        <authorList>
            <consortium name="The Broad Institute Genomics Platform"/>
            <consortium name="The Broad Institute Genome Sequencing Center for Infectious Disease"/>
            <person name="Wu L."/>
            <person name="Ma J."/>
        </authorList>
    </citation>
    <scope>NUCLEOTIDE SEQUENCE [LARGE SCALE GENOMIC DNA]</scope>
    <source>
        <strain evidence="2">CGMCC 4.1469</strain>
    </source>
</reference>
<protein>
    <submittedName>
        <fullName evidence="1">Uncharacterized protein</fullName>
    </submittedName>
</protein>
<keyword evidence="2" id="KW-1185">Reference proteome</keyword>
<name>A0ABW0KTB3_9BACT</name>
<dbReference type="RefSeq" id="WP_377167704.1">
    <property type="nucleotide sequence ID" value="NZ_JBHSMQ010000004.1"/>
</dbReference>
<dbReference type="EMBL" id="JBHSMQ010000004">
    <property type="protein sequence ID" value="MFC5455978.1"/>
    <property type="molecule type" value="Genomic_DNA"/>
</dbReference>
<evidence type="ECO:0000313" key="1">
    <source>
        <dbReference type="EMBL" id="MFC5455978.1"/>
    </source>
</evidence>